<evidence type="ECO:0000313" key="4">
    <source>
        <dbReference type="EMBL" id="KAK4247484.1"/>
    </source>
</evidence>
<accession>A0AAN7CSG4</accession>
<protein>
    <recommendedName>
        <fullName evidence="3">CPAF-like PDZ domain-containing protein</fullName>
    </recommendedName>
</protein>
<dbReference type="GO" id="GO:0006508">
    <property type="term" value="P:proteolysis"/>
    <property type="evidence" value="ECO:0007669"/>
    <property type="project" value="InterPro"/>
</dbReference>
<dbReference type="Proteomes" id="UP001303647">
    <property type="component" value="Unassembled WGS sequence"/>
</dbReference>
<feature type="chain" id="PRO_5043050792" description="CPAF-like PDZ domain-containing protein" evidence="2">
    <location>
        <begin position="19"/>
        <end position="742"/>
    </location>
</feature>
<evidence type="ECO:0000256" key="1">
    <source>
        <dbReference type="SAM" id="MobiDB-lite"/>
    </source>
</evidence>
<evidence type="ECO:0000256" key="2">
    <source>
        <dbReference type="SAM" id="SignalP"/>
    </source>
</evidence>
<comment type="caution">
    <text evidence="4">The sequence shown here is derived from an EMBL/GenBank/DDBJ whole genome shotgun (WGS) entry which is preliminary data.</text>
</comment>
<dbReference type="InterPro" id="IPR029045">
    <property type="entry name" value="ClpP/crotonase-like_dom_sf"/>
</dbReference>
<dbReference type="GO" id="GO:0008236">
    <property type="term" value="F:serine-type peptidase activity"/>
    <property type="evidence" value="ECO:0007669"/>
    <property type="project" value="InterPro"/>
</dbReference>
<gene>
    <name evidence="4" type="ORF">C7999DRAFT_41252</name>
</gene>
<reference evidence="4" key="1">
    <citation type="journal article" date="2023" name="Mol. Phylogenet. Evol.">
        <title>Genome-scale phylogeny and comparative genomics of the fungal order Sordariales.</title>
        <authorList>
            <person name="Hensen N."/>
            <person name="Bonometti L."/>
            <person name="Westerberg I."/>
            <person name="Brannstrom I.O."/>
            <person name="Guillou S."/>
            <person name="Cros-Aarteil S."/>
            <person name="Calhoun S."/>
            <person name="Haridas S."/>
            <person name="Kuo A."/>
            <person name="Mondo S."/>
            <person name="Pangilinan J."/>
            <person name="Riley R."/>
            <person name="LaButti K."/>
            <person name="Andreopoulos B."/>
            <person name="Lipzen A."/>
            <person name="Chen C."/>
            <person name="Yan M."/>
            <person name="Daum C."/>
            <person name="Ng V."/>
            <person name="Clum A."/>
            <person name="Steindorff A."/>
            <person name="Ohm R.A."/>
            <person name="Martin F."/>
            <person name="Silar P."/>
            <person name="Natvig D.O."/>
            <person name="Lalanne C."/>
            <person name="Gautier V."/>
            <person name="Ament-Velasquez S.L."/>
            <person name="Kruys A."/>
            <person name="Hutchinson M.I."/>
            <person name="Powell A.J."/>
            <person name="Barry K."/>
            <person name="Miller A.N."/>
            <person name="Grigoriev I.V."/>
            <person name="Debuchy R."/>
            <person name="Gladieux P."/>
            <person name="Hiltunen Thoren M."/>
            <person name="Johannesson H."/>
        </authorList>
    </citation>
    <scope>NUCLEOTIDE SEQUENCE</scope>
    <source>
        <strain evidence="4">CBS 359.72</strain>
    </source>
</reference>
<dbReference type="AlphaFoldDB" id="A0AAN7CSG4"/>
<feature type="region of interest" description="Disordered" evidence="1">
    <location>
        <begin position="592"/>
        <end position="613"/>
    </location>
</feature>
<reference evidence="4" key="2">
    <citation type="submission" date="2023-05" db="EMBL/GenBank/DDBJ databases">
        <authorList>
            <consortium name="Lawrence Berkeley National Laboratory"/>
            <person name="Steindorff A."/>
            <person name="Hensen N."/>
            <person name="Bonometti L."/>
            <person name="Westerberg I."/>
            <person name="Brannstrom I.O."/>
            <person name="Guillou S."/>
            <person name="Cros-Aarteil S."/>
            <person name="Calhoun S."/>
            <person name="Haridas S."/>
            <person name="Kuo A."/>
            <person name="Mondo S."/>
            <person name="Pangilinan J."/>
            <person name="Riley R."/>
            <person name="Labutti K."/>
            <person name="Andreopoulos B."/>
            <person name="Lipzen A."/>
            <person name="Chen C."/>
            <person name="Yanf M."/>
            <person name="Daum C."/>
            <person name="Ng V."/>
            <person name="Clum A."/>
            <person name="Ohm R."/>
            <person name="Martin F."/>
            <person name="Silar P."/>
            <person name="Natvig D."/>
            <person name="Lalanne C."/>
            <person name="Gautier V."/>
            <person name="Ament-Velasquez S.L."/>
            <person name="Kruys A."/>
            <person name="Hutchinson M.I."/>
            <person name="Powell A.J."/>
            <person name="Barry K."/>
            <person name="Miller A.N."/>
            <person name="Grigoriev I.V."/>
            <person name="Debuchy R."/>
            <person name="Gladieux P."/>
            <person name="Thoren M.H."/>
            <person name="Johannesson H."/>
        </authorList>
    </citation>
    <scope>NUCLEOTIDE SEQUENCE</scope>
    <source>
        <strain evidence="4">CBS 359.72</strain>
    </source>
</reference>
<organism evidence="4 5">
    <name type="scientific">Corynascus novoguineensis</name>
    <dbReference type="NCBI Taxonomy" id="1126955"/>
    <lineage>
        <taxon>Eukaryota</taxon>
        <taxon>Fungi</taxon>
        <taxon>Dikarya</taxon>
        <taxon>Ascomycota</taxon>
        <taxon>Pezizomycotina</taxon>
        <taxon>Sordariomycetes</taxon>
        <taxon>Sordariomycetidae</taxon>
        <taxon>Sordariales</taxon>
        <taxon>Chaetomiaceae</taxon>
        <taxon>Corynascus</taxon>
    </lineage>
</organism>
<dbReference type="InterPro" id="IPR056186">
    <property type="entry name" value="PDZ_CPAF-rel"/>
</dbReference>
<dbReference type="Pfam" id="PF23658">
    <property type="entry name" value="PDZ_CPAF_rel"/>
    <property type="match status" value="1"/>
</dbReference>
<evidence type="ECO:0000259" key="3">
    <source>
        <dbReference type="Pfam" id="PF23658"/>
    </source>
</evidence>
<keyword evidence="5" id="KW-1185">Reference proteome</keyword>
<name>A0AAN7CSG4_9PEZI</name>
<feature type="domain" description="CPAF-like PDZ" evidence="3">
    <location>
        <begin position="162"/>
        <end position="280"/>
    </location>
</feature>
<sequence>MHLTVLAAAVFSLPLCSGGPLDARPSLPRRTDEPCKQVRDHVAKWIVDNGIVPRNLTGLERFVTPDMPPAPIRPSIAVACLRSIPLYRDSALQQLEFLRPFFEWQRVDLLGGLDDIATKVKKQKGGYSNELEFLTDLYTLTSVRTRDFHFHYSTQLLDLFSFVCDVRFVSISVDGLSKPKIYLHSDVKSTKDGYTPSPVSTIDGISALEYLHKASVYAGWSHDPDARFNSLMPSVANDANPNYGTHDPSAPILKDTTVVQLKNGTQLEFANQALVRANFTNIASETDLYNVYGQGNGTGPQVFPWPFYRAIEDKSPPAFDGYPKAVHATKWTETVGGFFPDGPDVSDVAVLTVNSFAGISNEAIFAGTSFSTFYQDVFNVTVNFIRAAKASNRTKLILDVQGNSGGYVQNVATIYWALFPGDALPILWQARAHPQYSWLADQLWNETTSAVNGPWPMGWSTKPDNTSWASLDEFYGPYDGPRGQHTHPSIQDLSNYYSSFFTGRNNASDRNRYRIPWTTPPFQPEDIIILTDGQCGSACSMLTTLLAHGHGVRTIALGGRPLHVPMQAVGQTRGGPVQSFLTFPDVDRSELPPDLALPPLSSPLGAPLGGGGGSHPPLRVSQVNAIGWASMLQFNVADTMLPGEEDAEVVPLQFRYEAANCRLFFTWDMARNITAVWKATAGAAWRGGKCVPGSTTNPDGTIGGVPKYRKEVEDQYRLGEGPGAVGGRKKWAREYLCIVHAR</sequence>
<keyword evidence="2" id="KW-0732">Signal</keyword>
<dbReference type="PANTHER" id="PTHR37049">
    <property type="entry name" value="PEPTIDASE S41 FAMILY PROTEIN"/>
    <property type="match status" value="1"/>
</dbReference>
<proteinExistence type="predicted"/>
<dbReference type="InterPro" id="IPR052766">
    <property type="entry name" value="S41A_metabolite_peptidase"/>
</dbReference>
<evidence type="ECO:0000313" key="5">
    <source>
        <dbReference type="Proteomes" id="UP001303647"/>
    </source>
</evidence>
<feature type="compositionally biased region" description="Low complexity" evidence="1">
    <location>
        <begin position="592"/>
        <end position="606"/>
    </location>
</feature>
<dbReference type="EMBL" id="MU857653">
    <property type="protein sequence ID" value="KAK4247484.1"/>
    <property type="molecule type" value="Genomic_DNA"/>
</dbReference>
<dbReference type="SUPFAM" id="SSF52096">
    <property type="entry name" value="ClpP/crotonase"/>
    <property type="match status" value="1"/>
</dbReference>
<feature type="signal peptide" evidence="2">
    <location>
        <begin position="1"/>
        <end position="18"/>
    </location>
</feature>
<dbReference type="PANTHER" id="PTHR37049:SF4">
    <property type="entry name" value="RHODANESE DOMAIN-CONTAINING PROTEIN"/>
    <property type="match status" value="1"/>
</dbReference>
<dbReference type="Gene3D" id="3.90.226.10">
    <property type="entry name" value="2-enoyl-CoA Hydratase, Chain A, domain 1"/>
    <property type="match status" value="1"/>
</dbReference>